<feature type="signal peptide" evidence="1">
    <location>
        <begin position="1"/>
        <end position="28"/>
    </location>
</feature>
<gene>
    <name evidence="2" type="ORF">Aple_000910</name>
</gene>
<organism evidence="2 3">
    <name type="scientific">Acrocarpospora pleiomorpha</name>
    <dbReference type="NCBI Taxonomy" id="90975"/>
    <lineage>
        <taxon>Bacteria</taxon>
        <taxon>Bacillati</taxon>
        <taxon>Actinomycetota</taxon>
        <taxon>Actinomycetes</taxon>
        <taxon>Streptosporangiales</taxon>
        <taxon>Streptosporangiaceae</taxon>
        <taxon>Acrocarpospora</taxon>
    </lineage>
</organism>
<protein>
    <recommendedName>
        <fullName evidence="4">SH3b domain-containing protein</fullName>
    </recommendedName>
</protein>
<dbReference type="AlphaFoldDB" id="A0A5M3X956"/>
<keyword evidence="1" id="KW-0732">Signal</keyword>
<dbReference type="RefSeq" id="WP_155342396.1">
    <property type="nucleotide sequence ID" value="NZ_BAAAHM010000001.1"/>
</dbReference>
<comment type="caution">
    <text evidence="2">The sequence shown here is derived from an EMBL/GenBank/DDBJ whole genome shotgun (WGS) entry which is preliminary data.</text>
</comment>
<keyword evidence="3" id="KW-1185">Reference proteome</keyword>
<evidence type="ECO:0000313" key="3">
    <source>
        <dbReference type="Proteomes" id="UP000377595"/>
    </source>
</evidence>
<sequence length="109" mass="11719">MGKRIALSLIVCAAGWLTIASLPAAASAHPHPKVPRAALACVYKVGHVRPSSYLNVRLRPTLRSHAIGKLKVSDRYFAGACQPVRNWVAVKSSCGKPGWASAKYLRKVS</sequence>
<accession>A0A5M3X956</accession>
<dbReference type="Gene3D" id="2.30.30.40">
    <property type="entry name" value="SH3 Domains"/>
    <property type="match status" value="1"/>
</dbReference>
<dbReference type="EMBL" id="BLAF01000004">
    <property type="protein sequence ID" value="GES17196.1"/>
    <property type="molecule type" value="Genomic_DNA"/>
</dbReference>
<dbReference type="OrthoDB" id="3541379at2"/>
<evidence type="ECO:0000313" key="2">
    <source>
        <dbReference type="EMBL" id="GES17196.1"/>
    </source>
</evidence>
<reference evidence="2 3" key="1">
    <citation type="submission" date="2019-10" db="EMBL/GenBank/DDBJ databases">
        <title>Whole genome shotgun sequence of Acrocarpospora pleiomorpha NBRC 16267.</title>
        <authorList>
            <person name="Ichikawa N."/>
            <person name="Kimura A."/>
            <person name="Kitahashi Y."/>
            <person name="Komaki H."/>
            <person name="Oguchi A."/>
        </authorList>
    </citation>
    <scope>NUCLEOTIDE SEQUENCE [LARGE SCALE GENOMIC DNA]</scope>
    <source>
        <strain evidence="2 3">NBRC 16267</strain>
    </source>
</reference>
<dbReference type="Proteomes" id="UP000377595">
    <property type="component" value="Unassembled WGS sequence"/>
</dbReference>
<evidence type="ECO:0000256" key="1">
    <source>
        <dbReference type="SAM" id="SignalP"/>
    </source>
</evidence>
<evidence type="ECO:0008006" key="4">
    <source>
        <dbReference type="Google" id="ProtNLM"/>
    </source>
</evidence>
<feature type="chain" id="PRO_5038830582" description="SH3b domain-containing protein" evidence="1">
    <location>
        <begin position="29"/>
        <end position="109"/>
    </location>
</feature>
<proteinExistence type="predicted"/>
<name>A0A5M3X956_9ACTN</name>